<dbReference type="GO" id="GO:0008757">
    <property type="term" value="F:S-adenosylmethionine-dependent methyltransferase activity"/>
    <property type="evidence" value="ECO:0007669"/>
    <property type="project" value="InterPro"/>
</dbReference>
<dbReference type="PANTHER" id="PTHR43591:SF110">
    <property type="entry name" value="RHODANESE DOMAIN-CONTAINING PROTEIN"/>
    <property type="match status" value="1"/>
</dbReference>
<dbReference type="AlphaFoldDB" id="A0A5B9D9V1"/>
<feature type="domain" description="Methyltransferase type 11" evidence="1">
    <location>
        <begin position="27"/>
        <end position="125"/>
    </location>
</feature>
<dbReference type="Gene3D" id="3.40.50.150">
    <property type="entry name" value="Vaccinia Virus protein VP39"/>
    <property type="match status" value="1"/>
</dbReference>
<evidence type="ECO:0000313" key="3">
    <source>
        <dbReference type="Proteomes" id="UP000321408"/>
    </source>
</evidence>
<keyword evidence="2" id="KW-0808">Transferase</keyword>
<keyword evidence="2" id="KW-0489">Methyltransferase</keyword>
<evidence type="ECO:0000313" key="2">
    <source>
        <dbReference type="EMBL" id="QEE15791.1"/>
    </source>
</evidence>
<dbReference type="SUPFAM" id="SSF53335">
    <property type="entry name" value="S-adenosyl-L-methionine-dependent methyltransferases"/>
    <property type="match status" value="1"/>
</dbReference>
<proteinExistence type="predicted"/>
<accession>A0A5B9D9V1</accession>
<gene>
    <name evidence="2" type="ORF">DSAG12_01618</name>
</gene>
<dbReference type="Pfam" id="PF08241">
    <property type="entry name" value="Methyltransf_11"/>
    <property type="match status" value="1"/>
</dbReference>
<dbReference type="InterPro" id="IPR029063">
    <property type="entry name" value="SAM-dependent_MTases_sf"/>
</dbReference>
<dbReference type="EC" id="2.1.-.-" evidence="2"/>
<dbReference type="InterPro" id="IPR013216">
    <property type="entry name" value="Methyltransf_11"/>
</dbReference>
<sequence length="205" mass="24000">MNRNEFTTEIYDFLWFLKQKEVGNKILDCGAGGRYPKLGLLAKYGYKDLYGIDISDDSLESAKQFAKENNIEINLQKANMKEIPFEDNSFDAVYSYNTIFHMTKKEIHQAVNEMIRILKPGGIGFINFLDIDDDLHKSAEELAPGEYVEIFDGEKVIHTLLTEEECEIMLKDVHILEKQKKFIHRLELDSKYKFGFLDYFFQKKK</sequence>
<dbReference type="GeneID" id="41329612"/>
<reference evidence="2 3" key="1">
    <citation type="journal article" date="2020" name="Nature">
        <title>Isolation of an archaeon at the prokaryote-eukaryote interface.</title>
        <authorList>
            <person name="Imachi H."/>
            <person name="Nobu M.K."/>
            <person name="Nakahara N."/>
            <person name="Morono Y."/>
            <person name="Ogawara M."/>
            <person name="Takaki Y."/>
            <person name="Takano Y."/>
            <person name="Uematsu K."/>
            <person name="Ikuta T."/>
            <person name="Ito M."/>
            <person name="Matsui Y."/>
            <person name="Miyazaki M."/>
            <person name="Murata K."/>
            <person name="Saito Y."/>
            <person name="Sakai S."/>
            <person name="Song C."/>
            <person name="Tasumi E."/>
            <person name="Yamanaka Y."/>
            <person name="Yamaguchi T."/>
            <person name="Kamagata Y."/>
            <person name="Tamaki H."/>
            <person name="Takai K."/>
        </authorList>
    </citation>
    <scope>NUCLEOTIDE SEQUENCE [LARGE SCALE GENOMIC DNA]</scope>
    <source>
        <strain evidence="2 3">MK-D1</strain>
    </source>
</reference>
<dbReference type="CDD" id="cd02440">
    <property type="entry name" value="AdoMet_MTases"/>
    <property type="match status" value="1"/>
</dbReference>
<dbReference type="KEGG" id="psyt:DSAG12_01618"/>
<protein>
    <submittedName>
        <fullName evidence="2">Class I SAM-dependent methyltransferase</fullName>
        <ecNumber evidence="2">2.1.-.-</ecNumber>
    </submittedName>
</protein>
<dbReference type="RefSeq" id="WP_147662692.1">
    <property type="nucleotide sequence ID" value="NZ_CP042905.2"/>
</dbReference>
<reference evidence="2 3" key="2">
    <citation type="journal article" date="2024" name="Int. J. Syst. Evol. Microbiol.">
        <title>Promethearchaeum syntrophicum gen. nov., sp. nov., an anaerobic, obligately syntrophic archaeon, the first isolate of the lineage 'Asgard' archaea, and proposal of the new archaeal phylum Promethearchaeota phyl. nov. and kingdom Promethearchaeati regn. nov.</title>
        <authorList>
            <person name="Imachi H."/>
            <person name="Nobu M.K."/>
            <person name="Kato S."/>
            <person name="Takaki Y."/>
            <person name="Miyazaki M."/>
            <person name="Miyata M."/>
            <person name="Ogawara M."/>
            <person name="Saito Y."/>
            <person name="Sakai S."/>
            <person name="Tahara Y.O."/>
            <person name="Takano Y."/>
            <person name="Tasumi E."/>
            <person name="Uematsu K."/>
            <person name="Yoshimura T."/>
            <person name="Itoh T."/>
            <person name="Ohkuma M."/>
            <person name="Takai K."/>
        </authorList>
    </citation>
    <scope>NUCLEOTIDE SEQUENCE [LARGE SCALE GENOMIC DNA]</scope>
    <source>
        <strain evidence="2 3">MK-D1</strain>
    </source>
</reference>
<dbReference type="EMBL" id="CP042905">
    <property type="protein sequence ID" value="QEE15791.1"/>
    <property type="molecule type" value="Genomic_DNA"/>
</dbReference>
<keyword evidence="3" id="KW-1185">Reference proteome</keyword>
<organism evidence="2 3">
    <name type="scientific">Promethearchaeum syntrophicum</name>
    <dbReference type="NCBI Taxonomy" id="2594042"/>
    <lineage>
        <taxon>Archaea</taxon>
        <taxon>Promethearchaeati</taxon>
        <taxon>Promethearchaeota</taxon>
        <taxon>Promethearchaeia</taxon>
        <taxon>Promethearchaeales</taxon>
        <taxon>Promethearchaeaceae</taxon>
        <taxon>Promethearchaeum</taxon>
    </lineage>
</organism>
<name>A0A5B9D9V1_9ARCH</name>
<dbReference type="Proteomes" id="UP000321408">
    <property type="component" value="Chromosome"/>
</dbReference>
<evidence type="ECO:0000259" key="1">
    <source>
        <dbReference type="Pfam" id="PF08241"/>
    </source>
</evidence>
<dbReference type="OrthoDB" id="8915at2157"/>
<dbReference type="PANTHER" id="PTHR43591">
    <property type="entry name" value="METHYLTRANSFERASE"/>
    <property type="match status" value="1"/>
</dbReference>